<keyword evidence="5" id="KW-1185">Reference proteome</keyword>
<dbReference type="Proteomes" id="UP001218218">
    <property type="component" value="Unassembled WGS sequence"/>
</dbReference>
<dbReference type="AlphaFoldDB" id="A0AAD7EM22"/>
<feature type="region of interest" description="Disordered" evidence="2">
    <location>
        <begin position="1"/>
        <end position="31"/>
    </location>
</feature>
<evidence type="ECO:0000256" key="2">
    <source>
        <dbReference type="SAM" id="MobiDB-lite"/>
    </source>
</evidence>
<dbReference type="EMBL" id="JARIHO010000032">
    <property type="protein sequence ID" value="KAJ7334613.1"/>
    <property type="molecule type" value="Genomic_DNA"/>
</dbReference>
<feature type="domain" description="Nephrocystin 3-like N-terminal" evidence="3">
    <location>
        <begin position="93"/>
        <end position="129"/>
    </location>
</feature>
<feature type="compositionally biased region" description="Gly residues" evidence="2">
    <location>
        <begin position="17"/>
        <end position="31"/>
    </location>
</feature>
<keyword evidence="1" id="KW-0677">Repeat</keyword>
<dbReference type="PANTHER" id="PTHR10039:SF15">
    <property type="entry name" value="NACHT DOMAIN-CONTAINING PROTEIN"/>
    <property type="match status" value="1"/>
</dbReference>
<protein>
    <recommendedName>
        <fullName evidence="3">Nephrocystin 3-like N-terminal domain-containing protein</fullName>
    </recommendedName>
</protein>
<proteinExistence type="predicted"/>
<evidence type="ECO:0000256" key="1">
    <source>
        <dbReference type="ARBA" id="ARBA00022737"/>
    </source>
</evidence>
<accession>A0AAD7EM22</accession>
<comment type="caution">
    <text evidence="4">The sequence shown here is derived from an EMBL/GenBank/DDBJ whole genome shotgun (WGS) entry which is preliminary data.</text>
</comment>
<evidence type="ECO:0000259" key="3">
    <source>
        <dbReference type="Pfam" id="PF24883"/>
    </source>
</evidence>
<gene>
    <name evidence="4" type="ORF">DFH08DRAFT_290128</name>
</gene>
<evidence type="ECO:0000313" key="5">
    <source>
        <dbReference type="Proteomes" id="UP001218218"/>
    </source>
</evidence>
<reference evidence="4" key="1">
    <citation type="submission" date="2023-03" db="EMBL/GenBank/DDBJ databases">
        <title>Massive genome expansion in bonnet fungi (Mycena s.s.) driven by repeated elements and novel gene families across ecological guilds.</title>
        <authorList>
            <consortium name="Lawrence Berkeley National Laboratory"/>
            <person name="Harder C.B."/>
            <person name="Miyauchi S."/>
            <person name="Viragh M."/>
            <person name="Kuo A."/>
            <person name="Thoen E."/>
            <person name="Andreopoulos B."/>
            <person name="Lu D."/>
            <person name="Skrede I."/>
            <person name="Drula E."/>
            <person name="Henrissat B."/>
            <person name="Morin E."/>
            <person name="Kohler A."/>
            <person name="Barry K."/>
            <person name="LaButti K."/>
            <person name="Morin E."/>
            <person name="Salamov A."/>
            <person name="Lipzen A."/>
            <person name="Mereny Z."/>
            <person name="Hegedus B."/>
            <person name="Baldrian P."/>
            <person name="Stursova M."/>
            <person name="Weitz H."/>
            <person name="Taylor A."/>
            <person name="Grigoriev I.V."/>
            <person name="Nagy L.G."/>
            <person name="Martin F."/>
            <person name="Kauserud H."/>
        </authorList>
    </citation>
    <scope>NUCLEOTIDE SEQUENCE</scope>
    <source>
        <strain evidence="4">CBHHK002</strain>
    </source>
</reference>
<name>A0AAD7EM22_9AGAR</name>
<sequence>MAMSHQHSKSQTLEVHGGTGGAGGLGIGEGQGGSGGPGYGPILHLDAKTIHIVIHRGDKNEGIDIKRIDFLNWLSPINFFPRQEDIFRVRQKGTGEWLLAHPCFQEWKSGSRRTLWCRGIPGAGKTILINCCEASQ</sequence>
<dbReference type="Pfam" id="PF24883">
    <property type="entry name" value="NPHP3_N"/>
    <property type="match status" value="1"/>
</dbReference>
<dbReference type="PANTHER" id="PTHR10039">
    <property type="entry name" value="AMELOGENIN"/>
    <property type="match status" value="1"/>
</dbReference>
<evidence type="ECO:0000313" key="4">
    <source>
        <dbReference type="EMBL" id="KAJ7334613.1"/>
    </source>
</evidence>
<organism evidence="4 5">
    <name type="scientific">Mycena albidolilacea</name>
    <dbReference type="NCBI Taxonomy" id="1033008"/>
    <lineage>
        <taxon>Eukaryota</taxon>
        <taxon>Fungi</taxon>
        <taxon>Dikarya</taxon>
        <taxon>Basidiomycota</taxon>
        <taxon>Agaricomycotina</taxon>
        <taxon>Agaricomycetes</taxon>
        <taxon>Agaricomycetidae</taxon>
        <taxon>Agaricales</taxon>
        <taxon>Marasmiineae</taxon>
        <taxon>Mycenaceae</taxon>
        <taxon>Mycena</taxon>
    </lineage>
</organism>
<dbReference type="InterPro" id="IPR056884">
    <property type="entry name" value="NPHP3-like_N"/>
</dbReference>